<sequence>MGRARESIIWSKNDVPTRTSWSEEGSVCSEVEASVEEEEAPPTWTFRLGLAHQSDKSGSP</sequence>
<reference evidence="2" key="1">
    <citation type="journal article" date="2015" name="Genome Announc.">
        <title>Draft genome sequence of the cellulolytic fungus Chaetomium globosum.</title>
        <authorList>
            <person name="Cuomo C.A."/>
            <person name="Untereiner W.A."/>
            <person name="Ma L.-J."/>
            <person name="Grabherr M."/>
            <person name="Birren B.W."/>
        </authorList>
    </citation>
    <scope>NUCLEOTIDE SEQUENCE [LARGE SCALE GENOMIC DNA]</scope>
    <source>
        <strain evidence="2">ATCC 6205 / CBS 148.51 / DSM 1962 / NBRC 6347 / NRRL 1970</strain>
    </source>
</reference>
<dbReference type="VEuPathDB" id="FungiDB:CHGG_07852"/>
<keyword evidence="2" id="KW-1185">Reference proteome</keyword>
<dbReference type="RefSeq" id="XP_001225508.1">
    <property type="nucleotide sequence ID" value="XM_001225507.1"/>
</dbReference>
<dbReference type="InParanoid" id="Q2GW02"/>
<evidence type="ECO:0000313" key="2">
    <source>
        <dbReference type="Proteomes" id="UP000001056"/>
    </source>
</evidence>
<dbReference type="GeneID" id="4393703"/>
<gene>
    <name evidence="1" type="ORF">CHGG_07852</name>
</gene>
<dbReference type="AlphaFoldDB" id="Q2GW02"/>
<dbReference type="Proteomes" id="UP000001056">
    <property type="component" value="Unassembled WGS sequence"/>
</dbReference>
<protein>
    <submittedName>
        <fullName evidence="1">Uncharacterized protein</fullName>
    </submittedName>
</protein>
<dbReference type="EMBL" id="CH408033">
    <property type="protein sequence ID" value="EAQ86599.1"/>
    <property type="molecule type" value="Genomic_DNA"/>
</dbReference>
<dbReference type="HOGENOM" id="CLU_2941525_0_0_1"/>
<name>Q2GW02_CHAGB</name>
<evidence type="ECO:0000313" key="1">
    <source>
        <dbReference type="EMBL" id="EAQ86599.1"/>
    </source>
</evidence>
<organism evidence="1 2">
    <name type="scientific">Chaetomium globosum (strain ATCC 6205 / CBS 148.51 / DSM 1962 / NBRC 6347 / NRRL 1970)</name>
    <name type="common">Soil fungus</name>
    <dbReference type="NCBI Taxonomy" id="306901"/>
    <lineage>
        <taxon>Eukaryota</taxon>
        <taxon>Fungi</taxon>
        <taxon>Dikarya</taxon>
        <taxon>Ascomycota</taxon>
        <taxon>Pezizomycotina</taxon>
        <taxon>Sordariomycetes</taxon>
        <taxon>Sordariomycetidae</taxon>
        <taxon>Sordariales</taxon>
        <taxon>Chaetomiaceae</taxon>
        <taxon>Chaetomium</taxon>
    </lineage>
</organism>
<proteinExistence type="predicted"/>
<accession>Q2GW02</accession>